<gene>
    <name evidence="1" type="ORF">ABS642_01450</name>
</gene>
<organism evidence="1">
    <name type="scientific">Microbacterium sp. A8/3-1</name>
    <dbReference type="NCBI Taxonomy" id="3160749"/>
    <lineage>
        <taxon>Bacteria</taxon>
        <taxon>Bacillati</taxon>
        <taxon>Actinomycetota</taxon>
        <taxon>Actinomycetes</taxon>
        <taxon>Micrococcales</taxon>
        <taxon>Microbacteriaceae</taxon>
        <taxon>Microbacterium</taxon>
    </lineage>
</organism>
<dbReference type="EMBL" id="CP158357">
    <property type="protein sequence ID" value="XBX78778.1"/>
    <property type="molecule type" value="Genomic_DNA"/>
</dbReference>
<evidence type="ECO:0000313" key="1">
    <source>
        <dbReference type="EMBL" id="XBX78778.1"/>
    </source>
</evidence>
<accession>A0AAU7VX56</accession>
<dbReference type="AlphaFoldDB" id="A0AAU7VX56"/>
<protein>
    <recommendedName>
        <fullName evidence="2">DUF2262 domain-containing protein</fullName>
    </recommendedName>
</protein>
<proteinExistence type="predicted"/>
<evidence type="ECO:0008006" key="2">
    <source>
        <dbReference type="Google" id="ProtNLM"/>
    </source>
</evidence>
<reference evidence="1" key="1">
    <citation type="submission" date="2024-06" db="EMBL/GenBank/DDBJ databases">
        <title>Draft genome sequence of Microbacterium sp. strain A8/3-1, isolated from Oxytropis tragacanthoides Fisch. ex DC. Root nodules in the Altai region of Russia.</title>
        <authorList>
            <person name="Sazanova A."/>
            <person name="Guro P."/>
            <person name="Kuznetsova I."/>
            <person name="Belimov A."/>
            <person name="Safronova V."/>
        </authorList>
    </citation>
    <scope>NUCLEOTIDE SEQUENCE</scope>
    <source>
        <strain evidence="1">A8/3-1</strain>
    </source>
</reference>
<sequence length="151" mass="16238">MSDEHPTIDDPELGTLARATTELTDGSVLTHDWYSGTVVIDGVELELMLEGTSPQDVTPLLPRVRETIADLTSLRRIASDAVVTNFSNGEPEPHELDDAASDLTLETIEAASDGTIILHLIDSCGEHFPEGYWPAVHLCAGGDVEQVTVES</sequence>
<dbReference type="RefSeq" id="WP_350351987.1">
    <property type="nucleotide sequence ID" value="NZ_CP158357.1"/>
</dbReference>
<name>A0AAU7VX56_9MICO</name>